<keyword evidence="2" id="KW-1185">Reference proteome</keyword>
<dbReference type="Proteomes" id="UP000231843">
    <property type="component" value="Unassembled WGS sequence"/>
</dbReference>
<dbReference type="AlphaFoldDB" id="A0A2N0A2S6"/>
<dbReference type="SUPFAM" id="SSF75005">
    <property type="entry name" value="Arabinanase/levansucrase/invertase"/>
    <property type="match status" value="1"/>
</dbReference>
<proteinExistence type="predicted"/>
<gene>
    <name evidence="1" type="ORF">CH365_04735</name>
</gene>
<accession>A0A2N0A2S6</accession>
<evidence type="ECO:0000313" key="1">
    <source>
        <dbReference type="EMBL" id="PJZ78609.1"/>
    </source>
</evidence>
<dbReference type="EMBL" id="NPEA01000002">
    <property type="protein sequence ID" value="PJZ78609.1"/>
    <property type="molecule type" value="Genomic_DNA"/>
</dbReference>
<comment type="caution">
    <text evidence="1">The sequence shown here is derived from an EMBL/GenBank/DDBJ whole genome shotgun (WGS) entry which is preliminary data.</text>
</comment>
<sequence>MCPATHGNHSTAGSGEYYINIEPDIMTQINQVELALSVETGTSNGGISAAGQILAQSIYPPPSNPIPYYNNNASVQAVKIANAPDRGLSYIAYSRGNIIRFGTAPRSQIAPLNFVKTDLPASNITFSTLSSFGFVYFKGNFYLNYVSSSSSVGSQYIYKSSDCINWTYVGGYGGAGIYNYSLSAVVTGAGSASEKIWLSYAAPITFPGVTIQTSTDGSTWNTSNYYYNGAYADSAQLAALSNGETILAFSRGGVGVVPIQYVTSVGGVFPNNTASTFPLSPSSNTFREIDIVSTGTNADVFLTYIDSGSNSTAYLRRYNLQTGTQLQSTTYTAPSGGVFQKPSVNLMPRF</sequence>
<protein>
    <submittedName>
        <fullName evidence="1">Uncharacterized protein</fullName>
    </submittedName>
</protein>
<dbReference type="InterPro" id="IPR023296">
    <property type="entry name" value="Glyco_hydro_beta-prop_sf"/>
</dbReference>
<organism evidence="1 2">
    <name type="scientific">Leptospira neocaledonica</name>
    <dbReference type="NCBI Taxonomy" id="2023192"/>
    <lineage>
        <taxon>Bacteria</taxon>
        <taxon>Pseudomonadati</taxon>
        <taxon>Spirochaetota</taxon>
        <taxon>Spirochaetia</taxon>
        <taxon>Leptospirales</taxon>
        <taxon>Leptospiraceae</taxon>
        <taxon>Leptospira</taxon>
    </lineage>
</organism>
<evidence type="ECO:0000313" key="2">
    <source>
        <dbReference type="Proteomes" id="UP000231843"/>
    </source>
</evidence>
<name>A0A2N0A2S6_9LEPT</name>
<reference evidence="1 2" key="1">
    <citation type="submission" date="2017-07" db="EMBL/GenBank/DDBJ databases">
        <title>Leptospira spp. isolated from tropical soils.</title>
        <authorList>
            <person name="Thibeaux R."/>
            <person name="Iraola G."/>
            <person name="Ferres I."/>
            <person name="Bierque E."/>
            <person name="Girault D."/>
            <person name="Soupe-Gilbert M.-E."/>
            <person name="Picardeau M."/>
            <person name="Goarant C."/>
        </authorList>
    </citation>
    <scope>NUCLEOTIDE SEQUENCE [LARGE SCALE GENOMIC DNA]</scope>
    <source>
        <strain evidence="1 2">ES4-C-A1</strain>
    </source>
</reference>